<dbReference type="SMART" id="SM00509">
    <property type="entry name" value="TFS2N"/>
    <property type="match status" value="1"/>
</dbReference>
<dbReference type="InterPro" id="IPR003617">
    <property type="entry name" value="TFIIS/CRSP70_N_sub"/>
</dbReference>
<dbReference type="Gene3D" id="1.20.930.10">
    <property type="entry name" value="Conserved domain common to transcription factors TFIIS, elongin A, CRSP70"/>
    <property type="match status" value="1"/>
</dbReference>
<dbReference type="InParanoid" id="E4XYV6"/>
<proteinExistence type="predicted"/>
<protein>
    <recommendedName>
        <fullName evidence="6">TFIIS N-terminal domain-containing protein</fullName>
    </recommendedName>
</protein>
<evidence type="ECO:0000313" key="7">
    <source>
        <dbReference type="EMBL" id="CBY14818.1"/>
    </source>
</evidence>
<evidence type="ECO:0000256" key="4">
    <source>
        <dbReference type="SAM" id="Coils"/>
    </source>
</evidence>
<dbReference type="Pfam" id="PF08711">
    <property type="entry name" value="Med26"/>
    <property type="match status" value="1"/>
</dbReference>
<dbReference type="InterPro" id="IPR017923">
    <property type="entry name" value="TFIIS_N"/>
</dbReference>
<name>E4XYV6_OIKDI</name>
<evidence type="ECO:0000256" key="1">
    <source>
        <dbReference type="ARBA" id="ARBA00004123"/>
    </source>
</evidence>
<sequence>MNRDIRSFFKKKESPTPDSENSASSSTRKPKKKVLKQATIESLGRVVVLKEIEKCKKILEDETSEVERIKEAIDSLGAKTPSREIIRKTGLGHILNDLRGHEDAEVQEKAKHVYKKWKSFLKERENKPLLRVKGDKATEQYRNSGIDILFNIFNELTQLESDEMHDVEEQDALREFRRELADKIEAAVYRKNKSLVKKPYRRQMRKLAIKLKHEPEYALQILSEEFTPEEVAQQCFDIENGSEKRQALIEV</sequence>
<organism evidence="7">
    <name type="scientific">Oikopleura dioica</name>
    <name type="common">Tunicate</name>
    <dbReference type="NCBI Taxonomy" id="34765"/>
    <lineage>
        <taxon>Eukaryota</taxon>
        <taxon>Metazoa</taxon>
        <taxon>Chordata</taxon>
        <taxon>Tunicata</taxon>
        <taxon>Appendicularia</taxon>
        <taxon>Copelata</taxon>
        <taxon>Oikopleuridae</taxon>
        <taxon>Oikopleura</taxon>
    </lineage>
</organism>
<keyword evidence="4" id="KW-0175">Coiled coil</keyword>
<evidence type="ECO:0000256" key="5">
    <source>
        <dbReference type="SAM" id="MobiDB-lite"/>
    </source>
</evidence>
<dbReference type="AlphaFoldDB" id="E4XYV6"/>
<evidence type="ECO:0000256" key="3">
    <source>
        <dbReference type="PROSITE-ProRule" id="PRU00649"/>
    </source>
</evidence>
<feature type="compositionally biased region" description="Basic and acidic residues" evidence="5">
    <location>
        <begin position="1"/>
        <end position="15"/>
    </location>
</feature>
<evidence type="ECO:0000256" key="2">
    <source>
        <dbReference type="ARBA" id="ARBA00023242"/>
    </source>
</evidence>
<evidence type="ECO:0000313" key="8">
    <source>
        <dbReference type="Proteomes" id="UP000001307"/>
    </source>
</evidence>
<accession>E4XYV6</accession>
<dbReference type="OrthoDB" id="44867at2759"/>
<feature type="coiled-coil region" evidence="4">
    <location>
        <begin position="52"/>
        <end position="79"/>
    </location>
</feature>
<reference evidence="7" key="1">
    <citation type="journal article" date="2010" name="Science">
        <title>Plasticity of animal genome architecture unmasked by rapid evolution of a pelagic tunicate.</title>
        <authorList>
            <person name="Denoeud F."/>
            <person name="Henriet S."/>
            <person name="Mungpakdee S."/>
            <person name="Aury J.M."/>
            <person name="Da Silva C."/>
            <person name="Brinkmann H."/>
            <person name="Mikhaleva J."/>
            <person name="Olsen L.C."/>
            <person name="Jubin C."/>
            <person name="Canestro C."/>
            <person name="Bouquet J.M."/>
            <person name="Danks G."/>
            <person name="Poulain J."/>
            <person name="Campsteijn C."/>
            <person name="Adamski M."/>
            <person name="Cross I."/>
            <person name="Yadetie F."/>
            <person name="Muffato M."/>
            <person name="Louis A."/>
            <person name="Butcher S."/>
            <person name="Tsagkogeorga G."/>
            <person name="Konrad A."/>
            <person name="Singh S."/>
            <person name="Jensen M.F."/>
            <person name="Cong E.H."/>
            <person name="Eikeseth-Otteraa H."/>
            <person name="Noel B."/>
            <person name="Anthouard V."/>
            <person name="Porcel B.M."/>
            <person name="Kachouri-Lafond R."/>
            <person name="Nishino A."/>
            <person name="Ugolini M."/>
            <person name="Chourrout P."/>
            <person name="Nishida H."/>
            <person name="Aasland R."/>
            <person name="Huzurbazar S."/>
            <person name="Westhof E."/>
            <person name="Delsuc F."/>
            <person name="Lehrach H."/>
            <person name="Reinhardt R."/>
            <person name="Weissenbach J."/>
            <person name="Roy S.W."/>
            <person name="Artiguenave F."/>
            <person name="Postlethwait J.H."/>
            <person name="Manak J.R."/>
            <person name="Thompson E.M."/>
            <person name="Jaillon O."/>
            <person name="Du Pasquier L."/>
            <person name="Boudinot P."/>
            <person name="Liberles D.A."/>
            <person name="Volff J.N."/>
            <person name="Philippe H."/>
            <person name="Lenhard B."/>
            <person name="Roest Crollius H."/>
            <person name="Wincker P."/>
            <person name="Chourrout D."/>
        </authorList>
    </citation>
    <scope>NUCLEOTIDE SEQUENCE [LARGE SCALE GENOMIC DNA]</scope>
</reference>
<keyword evidence="2 3" id="KW-0539">Nucleus</keyword>
<dbReference type="PROSITE" id="PS51319">
    <property type="entry name" value="TFIIS_N"/>
    <property type="match status" value="1"/>
</dbReference>
<feature type="compositionally biased region" description="Polar residues" evidence="5">
    <location>
        <begin position="16"/>
        <end position="27"/>
    </location>
</feature>
<dbReference type="Proteomes" id="UP000001307">
    <property type="component" value="Unassembled WGS sequence"/>
</dbReference>
<feature type="domain" description="TFIIS N-terminal" evidence="6">
    <location>
        <begin position="47"/>
        <end position="124"/>
    </location>
</feature>
<gene>
    <name evidence="7" type="ORF">GSOID_T00009901001</name>
</gene>
<feature type="region of interest" description="Disordered" evidence="5">
    <location>
        <begin position="1"/>
        <end position="35"/>
    </location>
</feature>
<evidence type="ECO:0000259" key="6">
    <source>
        <dbReference type="PROSITE" id="PS51319"/>
    </source>
</evidence>
<keyword evidence="8" id="KW-1185">Reference proteome</keyword>
<dbReference type="GO" id="GO:0005634">
    <property type="term" value="C:nucleus"/>
    <property type="evidence" value="ECO:0007669"/>
    <property type="project" value="UniProtKB-SubCell"/>
</dbReference>
<comment type="subcellular location">
    <subcellularLocation>
        <location evidence="1 3">Nucleus</location>
    </subcellularLocation>
</comment>
<dbReference type="EMBL" id="FN653356">
    <property type="protein sequence ID" value="CBY14818.1"/>
    <property type="molecule type" value="Genomic_DNA"/>
</dbReference>
<dbReference type="InterPro" id="IPR035441">
    <property type="entry name" value="TFIIS/LEDGF_dom_sf"/>
</dbReference>
<dbReference type="SUPFAM" id="SSF47676">
    <property type="entry name" value="Conserved domain common to transcription factors TFIIS, elongin A, CRSP70"/>
    <property type="match status" value="1"/>
</dbReference>